<evidence type="ECO:0000313" key="2">
    <source>
        <dbReference type="EMBL" id="MBW46942.1"/>
    </source>
</evidence>
<feature type="chain" id="PRO_5014979785" evidence="1">
    <location>
        <begin position="29"/>
        <end position="96"/>
    </location>
</feature>
<proteinExistence type="predicted"/>
<evidence type="ECO:0000256" key="1">
    <source>
        <dbReference type="SAM" id="SignalP"/>
    </source>
</evidence>
<accession>A0A2M4B1U9</accession>
<name>A0A2M4B1U9_9DIPT</name>
<reference evidence="2" key="1">
    <citation type="submission" date="2018-01" db="EMBL/GenBank/DDBJ databases">
        <title>An insight into the sialome of Amazonian anophelines.</title>
        <authorList>
            <person name="Ribeiro J.M."/>
            <person name="Scarpassa V."/>
            <person name="Calvo E."/>
        </authorList>
    </citation>
    <scope>NUCLEOTIDE SEQUENCE</scope>
    <source>
        <tissue evidence="2">Salivary glands</tissue>
    </source>
</reference>
<dbReference type="EMBL" id="GGFK01013621">
    <property type="protein sequence ID" value="MBW46942.1"/>
    <property type="molecule type" value="Transcribed_RNA"/>
</dbReference>
<keyword evidence="1" id="KW-0732">Signal</keyword>
<protein>
    <submittedName>
        <fullName evidence="2">Putative secreted protein</fullName>
    </submittedName>
</protein>
<organism evidence="2">
    <name type="scientific">Anopheles triannulatus</name>
    <dbReference type="NCBI Taxonomy" id="58253"/>
    <lineage>
        <taxon>Eukaryota</taxon>
        <taxon>Metazoa</taxon>
        <taxon>Ecdysozoa</taxon>
        <taxon>Arthropoda</taxon>
        <taxon>Hexapoda</taxon>
        <taxon>Insecta</taxon>
        <taxon>Pterygota</taxon>
        <taxon>Neoptera</taxon>
        <taxon>Endopterygota</taxon>
        <taxon>Diptera</taxon>
        <taxon>Nematocera</taxon>
        <taxon>Culicoidea</taxon>
        <taxon>Culicidae</taxon>
        <taxon>Anophelinae</taxon>
        <taxon>Anopheles</taxon>
    </lineage>
</organism>
<sequence>MRIRASRVFRRFLPMALHLLVRIRQWRAPTVMVKCAPCCPTQAMSFRRELIIRCARSTIRQNASVLMRSVYRMRAESTVFGCLTKIRKVPAIRLPT</sequence>
<dbReference type="AlphaFoldDB" id="A0A2M4B1U9"/>
<feature type="signal peptide" evidence="1">
    <location>
        <begin position="1"/>
        <end position="28"/>
    </location>
</feature>